<comment type="caution">
    <text evidence="1">The sequence shown here is derived from an EMBL/GenBank/DDBJ whole genome shotgun (WGS) entry which is preliminary data.</text>
</comment>
<name>A0A8B5YGD2_BACLI</name>
<accession>A0A8B5YGD2</accession>
<dbReference type="RefSeq" id="WP_003178794.1">
    <property type="nucleotide sequence ID" value="NZ_BOQU01000005.1"/>
</dbReference>
<protein>
    <submittedName>
        <fullName evidence="1">Uncharacterized protein</fullName>
    </submittedName>
</protein>
<dbReference type="Proteomes" id="UP000435910">
    <property type="component" value="Unassembled WGS sequence"/>
</dbReference>
<dbReference type="GeneID" id="92858657"/>
<evidence type="ECO:0000313" key="2">
    <source>
        <dbReference type="Proteomes" id="UP000435910"/>
    </source>
</evidence>
<gene>
    <name evidence="1" type="ORF">CHCC16736_1817</name>
</gene>
<dbReference type="EMBL" id="NILC01000014">
    <property type="protein sequence ID" value="TWL30783.1"/>
    <property type="molecule type" value="Genomic_DNA"/>
</dbReference>
<sequence length="186" mass="21444">MPAGRHIVYIITQTFMFDPKAECDCKWNRDADYVAPYYFELISHAPHPDRLPAHPAYIEPVNCQIYSGSASQTGLIYLSDKAGNPVEKSGREGLYISLVNQEAHRLKGYLYYFQNGEYQEFMISQTKAQAFSYELAPETVQTYPINLKILGSNYFRFLSTSIPPDGAYRDAPFPARMIYYSRLYTW</sequence>
<organism evidence="1 2">
    <name type="scientific">Bacillus licheniformis</name>
    <dbReference type="NCBI Taxonomy" id="1402"/>
    <lineage>
        <taxon>Bacteria</taxon>
        <taxon>Bacillati</taxon>
        <taxon>Bacillota</taxon>
        <taxon>Bacilli</taxon>
        <taxon>Bacillales</taxon>
        <taxon>Bacillaceae</taxon>
        <taxon>Bacillus</taxon>
    </lineage>
</organism>
<proteinExistence type="predicted"/>
<reference evidence="1 2" key="1">
    <citation type="submission" date="2019-06" db="EMBL/GenBank/DDBJ databases">
        <title>Genome sequence analysis of &gt;100 Bacillus licheniformis strains suggests intrinsic resistance to this species.</title>
        <authorList>
            <person name="Wels M."/>
            <person name="Siezen R.J."/>
            <person name="Johansen E."/>
            <person name="Stuer-Lauridsen B."/>
            <person name="Bjerre K."/>
            <person name="Nielsen B.K.K."/>
        </authorList>
    </citation>
    <scope>NUCLEOTIDE SEQUENCE [LARGE SCALE GENOMIC DNA]</scope>
    <source>
        <strain evidence="1 2">BAC-16736</strain>
    </source>
</reference>
<evidence type="ECO:0000313" key="1">
    <source>
        <dbReference type="EMBL" id="TWL30783.1"/>
    </source>
</evidence>
<dbReference type="AlphaFoldDB" id="A0A8B5YGD2"/>